<reference evidence="1 2" key="2">
    <citation type="submission" date="2019-09" db="EMBL/GenBank/DDBJ databases">
        <authorList>
            <person name="Jin C."/>
        </authorList>
    </citation>
    <scope>NUCLEOTIDE SEQUENCE [LARGE SCALE GENOMIC DNA]</scope>
    <source>
        <strain evidence="1 2">AN110305</strain>
    </source>
</reference>
<evidence type="ECO:0000313" key="1">
    <source>
        <dbReference type="EMBL" id="KAA2261841.1"/>
    </source>
</evidence>
<dbReference type="InterPro" id="IPR046674">
    <property type="entry name" value="DUF6544"/>
</dbReference>
<protein>
    <submittedName>
        <fullName evidence="1">Uncharacterized protein</fullName>
    </submittedName>
</protein>
<accession>A0A5B2XG24</accession>
<dbReference type="OrthoDB" id="3671061at2"/>
<keyword evidence="2" id="KW-1185">Reference proteome</keyword>
<dbReference type="AlphaFoldDB" id="A0A5B2XG24"/>
<gene>
    <name evidence="1" type="ORF">F0L68_15075</name>
</gene>
<dbReference type="RefSeq" id="WP_149850195.1">
    <property type="nucleotide sequence ID" value="NZ_VUOB01000024.1"/>
</dbReference>
<dbReference type="EMBL" id="VUOB01000024">
    <property type="protein sequence ID" value="KAA2261841.1"/>
    <property type="molecule type" value="Genomic_DNA"/>
</dbReference>
<sequence length="67" mass="7189">MAGPLLREDWAELSAATDGPAAFDPAAAAELPAPVRRWLAHAVEPGVPLWRSLELTTAGSIRLGEWR</sequence>
<comment type="caution">
    <text evidence="1">The sequence shown here is derived from an EMBL/GenBank/DDBJ whole genome shotgun (WGS) entry which is preliminary data.</text>
</comment>
<evidence type="ECO:0000313" key="2">
    <source>
        <dbReference type="Proteomes" id="UP000323454"/>
    </source>
</evidence>
<organism evidence="1 2">
    <name type="scientific">Solihabitans fulvus</name>
    <dbReference type="NCBI Taxonomy" id="1892852"/>
    <lineage>
        <taxon>Bacteria</taxon>
        <taxon>Bacillati</taxon>
        <taxon>Actinomycetota</taxon>
        <taxon>Actinomycetes</taxon>
        <taxon>Pseudonocardiales</taxon>
        <taxon>Pseudonocardiaceae</taxon>
        <taxon>Solihabitans</taxon>
    </lineage>
</organism>
<name>A0A5B2XG24_9PSEU</name>
<proteinExistence type="predicted"/>
<dbReference type="Proteomes" id="UP000323454">
    <property type="component" value="Unassembled WGS sequence"/>
</dbReference>
<reference evidence="1 2" key="1">
    <citation type="submission" date="2019-09" db="EMBL/GenBank/DDBJ databases">
        <title>Goodfellowia gen. nov., a new genus of the Pseudonocardineae related to Actinoalloteichus, containing Goodfellowia coeruleoviolacea gen. nov., comb. nov. gen. nov., comb. nov.</title>
        <authorList>
            <person name="Labeda D."/>
        </authorList>
    </citation>
    <scope>NUCLEOTIDE SEQUENCE [LARGE SCALE GENOMIC DNA]</scope>
    <source>
        <strain evidence="1 2">AN110305</strain>
    </source>
</reference>
<dbReference type="Pfam" id="PF20181">
    <property type="entry name" value="DUF6544"/>
    <property type="match status" value="1"/>
</dbReference>